<sequence>MASLKVDLLLALIHPGQWRIVVLLVIIQLKQKILVPMIHLKQPAEEEKKVAERLDKVEMMQKEVDADEEDPKTKHLTNIIDECLKNTKKVGILLGKMDNNINRQKRQSRDGQN</sequence>
<dbReference type="Proteomes" id="UP000237105">
    <property type="component" value="Unassembled WGS sequence"/>
</dbReference>
<protein>
    <submittedName>
        <fullName evidence="1">Uncharacterized protein</fullName>
    </submittedName>
</protein>
<evidence type="ECO:0000313" key="1">
    <source>
        <dbReference type="EMBL" id="PON76870.1"/>
    </source>
</evidence>
<dbReference type="AlphaFoldDB" id="A0A2P5DUA3"/>
<name>A0A2P5DUA3_PARAD</name>
<evidence type="ECO:0000313" key="2">
    <source>
        <dbReference type="Proteomes" id="UP000237105"/>
    </source>
</evidence>
<comment type="caution">
    <text evidence="1">The sequence shown here is derived from an EMBL/GenBank/DDBJ whole genome shotgun (WGS) entry which is preliminary data.</text>
</comment>
<keyword evidence="2" id="KW-1185">Reference proteome</keyword>
<proteinExistence type="predicted"/>
<gene>
    <name evidence="1" type="ORF">PanWU01x14_031900</name>
</gene>
<dbReference type="EMBL" id="JXTB01000016">
    <property type="protein sequence ID" value="PON76870.1"/>
    <property type="molecule type" value="Genomic_DNA"/>
</dbReference>
<dbReference type="OrthoDB" id="10444926at2759"/>
<accession>A0A2P5DUA3</accession>
<reference evidence="2" key="1">
    <citation type="submission" date="2016-06" db="EMBL/GenBank/DDBJ databases">
        <title>Parallel loss of symbiosis genes in relatives of nitrogen-fixing non-legume Parasponia.</title>
        <authorList>
            <person name="Van Velzen R."/>
            <person name="Holmer R."/>
            <person name="Bu F."/>
            <person name="Rutten L."/>
            <person name="Van Zeijl A."/>
            <person name="Liu W."/>
            <person name="Santuari L."/>
            <person name="Cao Q."/>
            <person name="Sharma T."/>
            <person name="Shen D."/>
            <person name="Roswanjaya Y."/>
            <person name="Wardhani T."/>
            <person name="Kalhor M.S."/>
            <person name="Jansen J."/>
            <person name="Van den Hoogen J."/>
            <person name="Gungor B."/>
            <person name="Hartog M."/>
            <person name="Hontelez J."/>
            <person name="Verver J."/>
            <person name="Yang W.-C."/>
            <person name="Schijlen E."/>
            <person name="Repin R."/>
            <person name="Schilthuizen M."/>
            <person name="Schranz E."/>
            <person name="Heidstra R."/>
            <person name="Miyata K."/>
            <person name="Fedorova E."/>
            <person name="Kohlen W."/>
            <person name="Bisseling T."/>
            <person name="Smit S."/>
            <person name="Geurts R."/>
        </authorList>
    </citation>
    <scope>NUCLEOTIDE SEQUENCE [LARGE SCALE GENOMIC DNA]</scope>
    <source>
        <strain evidence="2">cv. WU1-14</strain>
    </source>
</reference>
<organism evidence="1 2">
    <name type="scientific">Parasponia andersonii</name>
    <name type="common">Sponia andersonii</name>
    <dbReference type="NCBI Taxonomy" id="3476"/>
    <lineage>
        <taxon>Eukaryota</taxon>
        <taxon>Viridiplantae</taxon>
        <taxon>Streptophyta</taxon>
        <taxon>Embryophyta</taxon>
        <taxon>Tracheophyta</taxon>
        <taxon>Spermatophyta</taxon>
        <taxon>Magnoliopsida</taxon>
        <taxon>eudicotyledons</taxon>
        <taxon>Gunneridae</taxon>
        <taxon>Pentapetalae</taxon>
        <taxon>rosids</taxon>
        <taxon>fabids</taxon>
        <taxon>Rosales</taxon>
        <taxon>Cannabaceae</taxon>
        <taxon>Parasponia</taxon>
    </lineage>
</organism>